<evidence type="ECO:0000313" key="2">
    <source>
        <dbReference type="EMBL" id="KZM98420.1"/>
    </source>
</evidence>
<proteinExistence type="predicted"/>
<dbReference type="PROSITE" id="PS50011">
    <property type="entry name" value="PROTEIN_KINASE_DOM"/>
    <property type="match status" value="1"/>
</dbReference>
<dbReference type="Gramene" id="KZM98420">
    <property type="protein sequence ID" value="KZM98420"/>
    <property type="gene ID" value="DCAR_014218"/>
</dbReference>
<dbReference type="Gene3D" id="1.10.510.10">
    <property type="entry name" value="Transferase(Phosphotransferase) domain 1"/>
    <property type="match status" value="1"/>
</dbReference>
<dbReference type="PANTHER" id="PTHR45621">
    <property type="entry name" value="OS01G0588500 PROTEIN-RELATED"/>
    <property type="match status" value="1"/>
</dbReference>
<name>A0A162ABK3_DAUCS</name>
<dbReference type="InterPro" id="IPR050823">
    <property type="entry name" value="Plant_Ser_Thr_Prot_Kinase"/>
</dbReference>
<dbReference type="InterPro" id="IPR000719">
    <property type="entry name" value="Prot_kinase_dom"/>
</dbReference>
<dbReference type="Gene3D" id="3.30.200.20">
    <property type="entry name" value="Phosphorylase Kinase, domain 1"/>
    <property type="match status" value="1"/>
</dbReference>
<dbReference type="AlphaFoldDB" id="A0A162ABK3"/>
<organism evidence="2">
    <name type="scientific">Daucus carota subsp. sativus</name>
    <name type="common">Carrot</name>
    <dbReference type="NCBI Taxonomy" id="79200"/>
    <lineage>
        <taxon>Eukaryota</taxon>
        <taxon>Viridiplantae</taxon>
        <taxon>Streptophyta</taxon>
        <taxon>Embryophyta</taxon>
        <taxon>Tracheophyta</taxon>
        <taxon>Spermatophyta</taxon>
        <taxon>Magnoliopsida</taxon>
        <taxon>eudicotyledons</taxon>
        <taxon>Gunneridae</taxon>
        <taxon>Pentapetalae</taxon>
        <taxon>asterids</taxon>
        <taxon>campanulids</taxon>
        <taxon>Apiales</taxon>
        <taxon>Apiaceae</taxon>
        <taxon>Apioideae</taxon>
        <taxon>Scandiceae</taxon>
        <taxon>Daucinae</taxon>
        <taxon>Daucus</taxon>
        <taxon>Daucus sect. Daucus</taxon>
    </lineage>
</organism>
<evidence type="ECO:0000259" key="1">
    <source>
        <dbReference type="PROSITE" id="PS50011"/>
    </source>
</evidence>
<dbReference type="InterPro" id="IPR011009">
    <property type="entry name" value="Kinase-like_dom_sf"/>
</dbReference>
<dbReference type="GO" id="GO:0005524">
    <property type="term" value="F:ATP binding"/>
    <property type="evidence" value="ECO:0007669"/>
    <property type="project" value="InterPro"/>
</dbReference>
<accession>A0A162ABK3</accession>
<gene>
    <name evidence="2" type="ORF">DCAR_014218</name>
</gene>
<sequence length="423" mass="47222">MSFAVSSLVDNSTLVEGEVFASDSGQYSSAMEVVYGNDQNKSFQINHTRTTFSRKVCQILSTSIRALSVHSRAKNLCYNGNKNSRVDSRVSLNKIGIVPEARGLLANANLKIFSLAELESATRGFSPDLLFWGNSYGRNFMGWLDEDTLAPSRIGIGMSVGIKCMNPFGRFRTMQAEVDLVGKFYHPNLIKPLGFCLEGQELLLVYENTPKGNAERYTYRDEGKSLSWVVWLKILTGAARYLDFLHSSDDHIIFCDFTLSSIFLDWDFSPKIGFGGNARFGPEDGDTLVTGIPNINALRCSGSEAYLSPEYREAGHLSSKSDVYAFGVVLLEILTRIRVVDTDRRNKNKNLVDKARLVLACERKFKTVVNLKLLEKENCPKVVHSILSDVPALALKCLDLDPKKRPSMRQVVETLEELSSIIK</sequence>
<protein>
    <recommendedName>
        <fullName evidence="1">Protein kinase domain-containing protein</fullName>
    </recommendedName>
</protein>
<comment type="caution">
    <text evidence="2">The sequence shown here is derived from an EMBL/GenBank/DDBJ whole genome shotgun (WGS) entry which is preliminary data.</text>
</comment>
<reference evidence="2" key="1">
    <citation type="journal article" date="2016" name="Nat. Genet.">
        <title>A high-quality carrot genome assembly provides new insights into carotenoid accumulation and asterid genome evolution.</title>
        <authorList>
            <person name="Iorizzo M."/>
            <person name="Ellison S."/>
            <person name="Senalik D."/>
            <person name="Zeng P."/>
            <person name="Satapoomin P."/>
            <person name="Huang J."/>
            <person name="Bowman M."/>
            <person name="Iovene M."/>
            <person name="Sanseverino W."/>
            <person name="Cavagnaro P."/>
            <person name="Yildiz M."/>
            <person name="Macko-Podgorni A."/>
            <person name="Moranska E."/>
            <person name="Grzebelus E."/>
            <person name="Grzebelus D."/>
            <person name="Ashrafi H."/>
            <person name="Zheng Z."/>
            <person name="Cheng S."/>
            <person name="Spooner D."/>
            <person name="Van Deynze A."/>
            <person name="Simon P."/>
        </authorList>
    </citation>
    <scope>NUCLEOTIDE SEQUENCE [LARGE SCALE GENOMIC DNA]</scope>
    <source>
        <tissue evidence="2">Leaf</tissue>
    </source>
</reference>
<dbReference type="GO" id="GO:0004672">
    <property type="term" value="F:protein kinase activity"/>
    <property type="evidence" value="ECO:0007669"/>
    <property type="project" value="InterPro"/>
</dbReference>
<dbReference type="SUPFAM" id="SSF56112">
    <property type="entry name" value="Protein kinase-like (PK-like)"/>
    <property type="match status" value="1"/>
</dbReference>
<feature type="domain" description="Protein kinase" evidence="1">
    <location>
        <begin position="125"/>
        <end position="418"/>
    </location>
</feature>
<dbReference type="Pfam" id="PF00069">
    <property type="entry name" value="Pkinase"/>
    <property type="match status" value="1"/>
</dbReference>
<dbReference type="EMBL" id="LNRQ01000004">
    <property type="protein sequence ID" value="KZM98420.1"/>
    <property type="molecule type" value="Genomic_DNA"/>
</dbReference>